<dbReference type="Proteomes" id="UP000680656">
    <property type="component" value="Chromosome"/>
</dbReference>
<feature type="transmembrane region" description="Helical" evidence="1">
    <location>
        <begin position="46"/>
        <end position="67"/>
    </location>
</feature>
<dbReference type="AlphaFoldDB" id="A0A8E7AWB4"/>
<protein>
    <submittedName>
        <fullName evidence="3">SdpI family protein</fullName>
    </submittedName>
</protein>
<dbReference type="PROSITE" id="PS51257">
    <property type="entry name" value="PROKAR_LIPOPROTEIN"/>
    <property type="match status" value="1"/>
</dbReference>
<keyword evidence="1" id="KW-0812">Transmembrane</keyword>
<gene>
    <name evidence="3" type="ORF">KHC33_14760</name>
</gene>
<keyword evidence="1" id="KW-1133">Transmembrane helix</keyword>
<dbReference type="InterPro" id="IPR012867">
    <property type="entry name" value="DUF1648"/>
</dbReference>
<proteinExistence type="predicted"/>
<accession>A0A8E7AWB4</accession>
<name>A0A8E7AWB4_9EURY</name>
<sequence length="212" mass="24318">MHIFRILSILLIVISCLLTLILFPSLPDEIPTHWNIHGDVDGTAPIIPGLFLLPALMVGITLMMALVPRYDPKKAHYKEFQGAYDGLIFLINIFCFMLFVITILWSLGIEIPMNQFISVLFAILMGGIAFFIRGVKPNWFAGIRTPWTMESETVWNETHQRGFRVFLVIALFCLLGVFIPEYAYLFILLPVIIGTIYLVVYSYIVWKKEKTE</sequence>
<dbReference type="KEGG" id="mrtj:KHC33_14760"/>
<feature type="transmembrane region" description="Helical" evidence="1">
    <location>
        <begin position="87"/>
        <end position="107"/>
    </location>
</feature>
<dbReference type="EMBL" id="CP075546">
    <property type="protein sequence ID" value="QVV88565.1"/>
    <property type="molecule type" value="Genomic_DNA"/>
</dbReference>
<dbReference type="Pfam" id="PF13630">
    <property type="entry name" value="SdpI"/>
    <property type="match status" value="1"/>
</dbReference>
<dbReference type="InterPro" id="IPR026272">
    <property type="entry name" value="SdpI"/>
</dbReference>
<evidence type="ECO:0000259" key="2">
    <source>
        <dbReference type="Pfam" id="PF07853"/>
    </source>
</evidence>
<feature type="transmembrane region" description="Helical" evidence="1">
    <location>
        <begin position="185"/>
        <end position="206"/>
    </location>
</feature>
<feature type="transmembrane region" description="Helical" evidence="1">
    <location>
        <begin position="7"/>
        <end position="26"/>
    </location>
</feature>
<dbReference type="PIRSF" id="PIRSF038959">
    <property type="entry name" value="SdpI"/>
    <property type="match status" value="1"/>
</dbReference>
<dbReference type="GO" id="GO:0009636">
    <property type="term" value="P:response to toxic substance"/>
    <property type="evidence" value="ECO:0007669"/>
    <property type="project" value="TreeGrafter"/>
</dbReference>
<reference evidence="3 4" key="1">
    <citation type="submission" date="2021-05" db="EMBL/GenBank/DDBJ databases">
        <title>A novel Methanospirillum isolate from a pyrite-forming mixed culture.</title>
        <authorList>
            <person name="Bunk B."/>
            <person name="Sproer C."/>
            <person name="Spring S."/>
            <person name="Pester M."/>
        </authorList>
    </citation>
    <scope>NUCLEOTIDE SEQUENCE [LARGE SCALE GENOMIC DNA]</scope>
    <source>
        <strain evidence="3 4">J.3.6.1-F.2.7.3</strain>
    </source>
</reference>
<evidence type="ECO:0000313" key="4">
    <source>
        <dbReference type="Proteomes" id="UP000680656"/>
    </source>
</evidence>
<evidence type="ECO:0000256" key="1">
    <source>
        <dbReference type="SAM" id="Phobius"/>
    </source>
</evidence>
<dbReference type="PANTHER" id="PTHR37810:SF5">
    <property type="entry name" value="IMMUNITY PROTEIN SDPI"/>
    <property type="match status" value="1"/>
</dbReference>
<keyword evidence="1" id="KW-0472">Membrane</keyword>
<dbReference type="PANTHER" id="PTHR37810">
    <property type="entry name" value="IMMUNITY PROTEIN SDPI"/>
    <property type="match status" value="1"/>
</dbReference>
<organism evidence="3 4">
    <name type="scientific">Methanospirillum purgamenti</name>
    <dbReference type="NCBI Taxonomy" id="2834276"/>
    <lineage>
        <taxon>Archaea</taxon>
        <taxon>Methanobacteriati</taxon>
        <taxon>Methanobacteriota</taxon>
        <taxon>Stenosarchaea group</taxon>
        <taxon>Methanomicrobia</taxon>
        <taxon>Methanomicrobiales</taxon>
        <taxon>Methanospirillaceae</taxon>
        <taxon>Methanospirillum</taxon>
    </lineage>
</organism>
<dbReference type="Pfam" id="PF07853">
    <property type="entry name" value="DUF1648"/>
    <property type="match status" value="1"/>
</dbReference>
<keyword evidence="4" id="KW-1185">Reference proteome</keyword>
<dbReference type="GeneID" id="65098470"/>
<feature type="transmembrane region" description="Helical" evidence="1">
    <location>
        <begin position="113"/>
        <end position="132"/>
    </location>
</feature>
<feature type="domain" description="DUF1648" evidence="2">
    <location>
        <begin position="10"/>
        <end position="58"/>
    </location>
</feature>
<feature type="transmembrane region" description="Helical" evidence="1">
    <location>
        <begin position="162"/>
        <end position="179"/>
    </location>
</feature>
<evidence type="ECO:0000313" key="3">
    <source>
        <dbReference type="EMBL" id="QVV88565.1"/>
    </source>
</evidence>
<dbReference type="InterPro" id="IPR025962">
    <property type="entry name" value="SdpI/YhfL"/>
</dbReference>
<dbReference type="RefSeq" id="WP_214419374.1">
    <property type="nucleotide sequence ID" value="NZ_CP075546.1"/>
</dbReference>